<keyword evidence="3" id="KW-0804">Transcription</keyword>
<dbReference type="EMBL" id="ATHJ01000005">
    <property type="protein sequence ID" value="EPR45054.1"/>
    <property type="molecule type" value="Genomic_DNA"/>
</dbReference>
<dbReference type="InterPro" id="IPR005471">
    <property type="entry name" value="Tscrpt_reg_IclR_N"/>
</dbReference>
<dbReference type="PROSITE" id="PS51078">
    <property type="entry name" value="ICLR_ED"/>
    <property type="match status" value="1"/>
</dbReference>
<evidence type="ECO:0000256" key="3">
    <source>
        <dbReference type="ARBA" id="ARBA00023163"/>
    </source>
</evidence>
<dbReference type="GO" id="GO:0003677">
    <property type="term" value="F:DNA binding"/>
    <property type="evidence" value="ECO:0007669"/>
    <property type="project" value="UniProtKB-KW"/>
</dbReference>
<dbReference type="OrthoDB" id="5416964at2"/>
<dbReference type="Gene3D" id="3.30.450.40">
    <property type="match status" value="1"/>
</dbReference>
<proteinExistence type="predicted"/>
<keyword evidence="1" id="KW-0805">Transcription regulation</keyword>
<dbReference type="SMART" id="SM00346">
    <property type="entry name" value="HTH_ICLR"/>
    <property type="match status" value="1"/>
</dbReference>
<evidence type="ECO:0000259" key="4">
    <source>
        <dbReference type="PROSITE" id="PS51077"/>
    </source>
</evidence>
<dbReference type="Gene3D" id="1.10.10.10">
    <property type="entry name" value="Winged helix-like DNA-binding domain superfamily/Winged helix DNA-binding domain"/>
    <property type="match status" value="1"/>
</dbReference>
<dbReference type="RefSeq" id="WP_020875257.1">
    <property type="nucleotide sequence ID" value="NZ_ATHJ01000005.1"/>
</dbReference>
<evidence type="ECO:0000313" key="6">
    <source>
        <dbReference type="EMBL" id="EPR45054.1"/>
    </source>
</evidence>
<dbReference type="SUPFAM" id="SSF46785">
    <property type="entry name" value="Winged helix' DNA-binding domain"/>
    <property type="match status" value="1"/>
</dbReference>
<comment type="caution">
    <text evidence="6">The sequence shown here is derived from an EMBL/GenBank/DDBJ whole genome shotgun (WGS) entry which is preliminary data.</text>
</comment>
<sequence>MNDGRSLCRQVRQLCGHQSGGAGHLQSVLQVTHQHIPSPLALMFNRARGRSGGEQLRQAKAVKQLHLSGKNCVQEAFFFHKPFFHEEKIGRFILGKSFGTLEKAIDILCLFDSEHLELSAQEIAKSLSIPLSTTYKYLQVFQKRQFLSSNEQTNKFYLGVAVLKMGLFAAKKTSVIEIAFPYLKLLADRSLETAVLTVADGLNAICVDIIESPLAVKFITAKGNTMPLYAGSPGKVLLAFKDSSFIDHLIETTGLAKLGKNTITDSEQLKKELAVIRKQGFSESDSEFEADVCSVAAPVFDYKGQVNASIAVAGPAERIFRENKQRLIELVKECAKGISSELGYGGR</sequence>
<dbReference type="GO" id="GO:0003700">
    <property type="term" value="F:DNA-binding transcription factor activity"/>
    <property type="evidence" value="ECO:0007669"/>
    <property type="project" value="TreeGrafter"/>
</dbReference>
<dbReference type="InterPro" id="IPR036390">
    <property type="entry name" value="WH_DNA-bd_sf"/>
</dbReference>
<dbReference type="eggNOG" id="COG1414">
    <property type="taxonomic scope" value="Bacteria"/>
</dbReference>
<evidence type="ECO:0000256" key="2">
    <source>
        <dbReference type="ARBA" id="ARBA00023125"/>
    </source>
</evidence>
<dbReference type="InterPro" id="IPR050707">
    <property type="entry name" value="HTH_MetabolicPath_Reg"/>
</dbReference>
<dbReference type="InterPro" id="IPR036388">
    <property type="entry name" value="WH-like_DNA-bd_sf"/>
</dbReference>
<dbReference type="AlphaFoldDB" id="S7VEA0"/>
<dbReference type="STRING" id="897.B2D07_12335"/>
<feature type="domain" description="IclR-ED" evidence="5">
    <location>
        <begin position="161"/>
        <end position="344"/>
    </location>
</feature>
<evidence type="ECO:0000256" key="1">
    <source>
        <dbReference type="ARBA" id="ARBA00023015"/>
    </source>
</evidence>
<reference evidence="6 7" key="1">
    <citation type="journal article" date="2013" name="Genome Announc.">
        <title>Draft genome sequences for three mercury-methylating, sulfate-reducing bacteria.</title>
        <authorList>
            <person name="Brown S.D."/>
            <person name="Hurt R.A.Jr."/>
            <person name="Gilmour C.C."/>
            <person name="Elias D.A."/>
        </authorList>
    </citation>
    <scope>NUCLEOTIDE SEQUENCE [LARGE SCALE GENOMIC DNA]</scope>
    <source>
        <strain evidence="6 7">DSM 2059</strain>
    </source>
</reference>
<evidence type="ECO:0000259" key="5">
    <source>
        <dbReference type="PROSITE" id="PS51078"/>
    </source>
</evidence>
<gene>
    <name evidence="6" type="ORF">dsmv_3705</name>
</gene>
<dbReference type="InterPro" id="IPR014757">
    <property type="entry name" value="Tscrpt_reg_IclR_C"/>
</dbReference>
<dbReference type="SUPFAM" id="SSF55781">
    <property type="entry name" value="GAF domain-like"/>
    <property type="match status" value="1"/>
</dbReference>
<accession>S7VEA0</accession>
<dbReference type="Pfam" id="PF01614">
    <property type="entry name" value="IclR_C"/>
    <property type="match status" value="1"/>
</dbReference>
<keyword evidence="7" id="KW-1185">Reference proteome</keyword>
<organism evidence="6 7">
    <name type="scientific">Desulfococcus multivorans DSM 2059</name>
    <dbReference type="NCBI Taxonomy" id="1121405"/>
    <lineage>
        <taxon>Bacteria</taxon>
        <taxon>Pseudomonadati</taxon>
        <taxon>Thermodesulfobacteriota</taxon>
        <taxon>Desulfobacteria</taxon>
        <taxon>Desulfobacterales</taxon>
        <taxon>Desulfococcaceae</taxon>
        <taxon>Desulfococcus</taxon>
    </lineage>
</organism>
<keyword evidence="2" id="KW-0238">DNA-binding</keyword>
<evidence type="ECO:0000313" key="7">
    <source>
        <dbReference type="Proteomes" id="UP000014977"/>
    </source>
</evidence>
<dbReference type="GO" id="GO:0045892">
    <property type="term" value="P:negative regulation of DNA-templated transcription"/>
    <property type="evidence" value="ECO:0007669"/>
    <property type="project" value="TreeGrafter"/>
</dbReference>
<dbReference type="PANTHER" id="PTHR30136:SF24">
    <property type="entry name" value="HTH-TYPE TRANSCRIPTIONAL REPRESSOR ALLR"/>
    <property type="match status" value="1"/>
</dbReference>
<dbReference type="Proteomes" id="UP000014977">
    <property type="component" value="Unassembled WGS sequence"/>
</dbReference>
<dbReference type="InterPro" id="IPR029016">
    <property type="entry name" value="GAF-like_dom_sf"/>
</dbReference>
<protein>
    <submittedName>
        <fullName evidence="6">Transcriptional regulator, IclR family</fullName>
    </submittedName>
</protein>
<dbReference type="PANTHER" id="PTHR30136">
    <property type="entry name" value="HELIX-TURN-HELIX TRANSCRIPTIONAL REGULATOR, ICLR FAMILY"/>
    <property type="match status" value="1"/>
</dbReference>
<dbReference type="PROSITE" id="PS51077">
    <property type="entry name" value="HTH_ICLR"/>
    <property type="match status" value="1"/>
</dbReference>
<dbReference type="Pfam" id="PF09339">
    <property type="entry name" value="HTH_IclR"/>
    <property type="match status" value="1"/>
</dbReference>
<feature type="domain" description="HTH iclR-type" evidence="4">
    <location>
        <begin position="98"/>
        <end position="160"/>
    </location>
</feature>
<name>S7VEA0_DESML</name>